<evidence type="ECO:0000256" key="2">
    <source>
        <dbReference type="ARBA" id="ARBA00023277"/>
    </source>
</evidence>
<dbReference type="InterPro" id="IPR001554">
    <property type="entry name" value="Glyco_hydro_14"/>
</dbReference>
<evidence type="ECO:0000256" key="4">
    <source>
        <dbReference type="RuleBase" id="RU000509"/>
    </source>
</evidence>
<dbReference type="GO" id="GO:0016161">
    <property type="term" value="F:beta-amylase activity"/>
    <property type="evidence" value="ECO:0007669"/>
    <property type="project" value="UniProtKB-EC"/>
</dbReference>
<dbReference type="Gene3D" id="3.20.20.80">
    <property type="entry name" value="Glycosidases"/>
    <property type="match status" value="1"/>
</dbReference>
<dbReference type="SUPFAM" id="SSF51445">
    <property type="entry name" value="(Trans)glycosidases"/>
    <property type="match status" value="1"/>
</dbReference>
<dbReference type="AlphaFoldDB" id="A0A7S4PHH2"/>
<dbReference type="GO" id="GO:0000272">
    <property type="term" value="P:polysaccharide catabolic process"/>
    <property type="evidence" value="ECO:0007669"/>
    <property type="project" value="UniProtKB-KW"/>
</dbReference>
<keyword evidence="3 4" id="KW-0624">Polysaccharide degradation</keyword>
<dbReference type="InterPro" id="IPR017853">
    <property type="entry name" value="GH"/>
</dbReference>
<accession>A0A7S4PHH2</accession>
<name>A0A7S4PHH2_GUITH</name>
<organism evidence="5">
    <name type="scientific">Guillardia theta</name>
    <name type="common">Cryptophyte</name>
    <name type="synonym">Cryptomonas phi</name>
    <dbReference type="NCBI Taxonomy" id="55529"/>
    <lineage>
        <taxon>Eukaryota</taxon>
        <taxon>Cryptophyceae</taxon>
        <taxon>Pyrenomonadales</taxon>
        <taxon>Geminigeraceae</taxon>
        <taxon>Guillardia</taxon>
    </lineage>
</organism>
<dbReference type="PANTHER" id="PTHR31352">
    <property type="entry name" value="BETA-AMYLASE 1, CHLOROPLASTIC"/>
    <property type="match status" value="1"/>
</dbReference>
<keyword evidence="4" id="KW-0326">Glycosidase</keyword>
<dbReference type="EC" id="3.2.1.2" evidence="4"/>
<comment type="similarity">
    <text evidence="1 4">Belongs to the glycosyl hydrolase 14 family.</text>
</comment>
<comment type="catalytic activity">
    <reaction evidence="4">
        <text>Hydrolysis of (1-&gt;4)-alpha-D-glucosidic linkages in polysaccharides so as to remove successive maltose units from the non-reducing ends of the chains.</text>
        <dbReference type="EC" id="3.2.1.2"/>
    </reaction>
</comment>
<keyword evidence="2 4" id="KW-0119">Carbohydrate metabolism</keyword>
<protein>
    <recommendedName>
        <fullName evidence="4">Beta-amylase</fullName>
        <ecNumber evidence="4">3.2.1.2</ecNumber>
    </recommendedName>
</protein>
<keyword evidence="4" id="KW-0378">Hydrolase</keyword>
<evidence type="ECO:0000313" key="5">
    <source>
        <dbReference type="EMBL" id="CAE2335330.1"/>
    </source>
</evidence>
<dbReference type="PANTHER" id="PTHR31352:SF1">
    <property type="entry name" value="BETA-AMYLASE 3, CHLOROPLASTIC"/>
    <property type="match status" value="1"/>
</dbReference>
<reference evidence="5" key="1">
    <citation type="submission" date="2021-01" db="EMBL/GenBank/DDBJ databases">
        <authorList>
            <person name="Corre E."/>
            <person name="Pelletier E."/>
            <person name="Niang G."/>
            <person name="Scheremetjew M."/>
            <person name="Finn R."/>
            <person name="Kale V."/>
            <person name="Holt S."/>
            <person name="Cochrane G."/>
            <person name="Meng A."/>
            <person name="Brown T."/>
            <person name="Cohen L."/>
        </authorList>
    </citation>
    <scope>NUCLEOTIDE SEQUENCE</scope>
    <source>
        <strain evidence="5">CCMP 2712</strain>
    </source>
</reference>
<evidence type="ECO:0000256" key="3">
    <source>
        <dbReference type="ARBA" id="ARBA00023326"/>
    </source>
</evidence>
<gene>
    <name evidence="5" type="ORF">GTHE00462_LOCUS35786</name>
</gene>
<proteinExistence type="inferred from homology"/>
<dbReference type="EMBL" id="HBKN01045722">
    <property type="protein sequence ID" value="CAE2335330.1"/>
    <property type="molecule type" value="Transcribed_RNA"/>
</dbReference>
<dbReference type="Pfam" id="PF01373">
    <property type="entry name" value="Glyco_hydro_14"/>
    <property type="match status" value="1"/>
</dbReference>
<evidence type="ECO:0000256" key="1">
    <source>
        <dbReference type="ARBA" id="ARBA00005652"/>
    </source>
</evidence>
<sequence length="552" mass="61498">MKMFTGSIMFNQVCLPLFIAFIVGFLLNNVRGELASSSSVRSDLQLRGGKKVQSVKRTKSSLKDAPRVPVFLMMPLDTVNSTSGELSENAAELLPGAKEVSADGIMVDVWWGLCEQEAGIYNFSGYVDLLQRCKDLGLQVQAVMSFHACGGNIGDSVNVPLPQWVLDLEEKVPELFYRDQRGDPSREYISLSCDELAVFPPKKDSKQARTALQLYEDFMTAFLEATQDFVKAGVLVEIQVGCGPCGELRYPSYPLSPREHFPAGWRWPGIGEMQCYDAGMLRSLKNELGLPSPLPGLGCYNDAPDDAPFWARPIQDQGAVQMLLSCVIPRQEKFDGEIRHDTPEGQKFLSWYFSLLLEHGSKILSVARRVFGDEMRLAAKVSGIHWLRAHPSHAAEATAGYVGDYLHDICQMLAKTNTVLDFTCFEMLDGSQSWFAMSRPEDLVRNAAQAAAEANIGFAGENALFCWQDESAVEQVEAQCEQAVRLGVKMEGFTLLRLESWLLQKGSPQRETLERFISNLNCLSRRSSSRSLRTKLSIMAKRAYDKFMASQT</sequence>
<dbReference type="PRINTS" id="PR00750">
    <property type="entry name" value="BETAAMYLASE"/>
</dbReference>